<dbReference type="AlphaFoldDB" id="A0A1M6FYF3"/>
<dbReference type="Proteomes" id="UP000184543">
    <property type="component" value="Unassembled WGS sequence"/>
</dbReference>
<dbReference type="RefSeq" id="WP_170863134.1">
    <property type="nucleotide sequence ID" value="NZ_FQYU01000002.1"/>
</dbReference>
<dbReference type="Pfam" id="PF19051">
    <property type="entry name" value="GFO_IDH_MocA_C2"/>
    <property type="match status" value="1"/>
</dbReference>
<dbReference type="GO" id="GO:0000166">
    <property type="term" value="F:nucleotide binding"/>
    <property type="evidence" value="ECO:0007669"/>
    <property type="project" value="InterPro"/>
</dbReference>
<feature type="domain" description="Gfo/Idh/MocA-like oxidoreductase N-terminal" evidence="1">
    <location>
        <begin position="58"/>
        <end position="185"/>
    </location>
</feature>
<dbReference type="Gene3D" id="3.30.360.10">
    <property type="entry name" value="Dihydrodipicolinate Reductase, domain 2"/>
    <property type="match status" value="1"/>
</dbReference>
<sequence>MKKEEKNRMGKDLKPDHSISRRSFIRNTSLAAGLVTILPRHVLGRGYTAPNDKINLGYIGLGKQGGILSNRFVAQTGAQVVAGSDVWNTKRDAFKKLVEGYYAKSRGVSSYKGVKTYLHYKELLEDKGIDGVVVATPDHWHAIQSIDAMEAGKDVYCEKPLTNTIVEGRMMVDAATKNKTVFQVGSMQRSWERFKKAQELVSSGQLGEITKVLVNVGDPARPYDLPAEPTPEGIDWNLWCGPAPLLTYHHTVAPAIVKKYPRWRDFKETGGGILSDWGAHMFDIAQWCLGMDRTGPVRYIPPKDPKAVRGLRMFYENGIEMVHEDFGRGWAVRFIGTEGTMDVSRGFLETTPANILMPQGGDPSQLFKDQGNHYENWLTAIRDRGETICDVETGHRSATVCNVANIAYELGRPLEWDPVKEKFKGDGEANKMRKRKNRKYS</sequence>
<feature type="domain" description="Gfo/Idh/MocA-like oxidoreductase bacterial type C-terminal" evidence="2">
    <location>
        <begin position="224"/>
        <end position="438"/>
    </location>
</feature>
<dbReference type="EMBL" id="FQYU01000002">
    <property type="protein sequence ID" value="SHJ02775.1"/>
    <property type="molecule type" value="Genomic_DNA"/>
</dbReference>
<evidence type="ECO:0000313" key="4">
    <source>
        <dbReference type="Proteomes" id="UP000184543"/>
    </source>
</evidence>
<dbReference type="InterPro" id="IPR043906">
    <property type="entry name" value="Gfo/Idh/MocA_OxRdtase_bact_C"/>
</dbReference>
<dbReference type="InterPro" id="IPR000683">
    <property type="entry name" value="Gfo/Idh/MocA-like_OxRdtase_N"/>
</dbReference>
<organism evidence="3 4">
    <name type="scientific">Pseudozobellia thermophila</name>
    <dbReference type="NCBI Taxonomy" id="192903"/>
    <lineage>
        <taxon>Bacteria</taxon>
        <taxon>Pseudomonadati</taxon>
        <taxon>Bacteroidota</taxon>
        <taxon>Flavobacteriia</taxon>
        <taxon>Flavobacteriales</taxon>
        <taxon>Flavobacteriaceae</taxon>
        <taxon>Pseudozobellia</taxon>
    </lineage>
</organism>
<dbReference type="PANTHER" id="PTHR43818:SF5">
    <property type="entry name" value="OXIDOREDUCTASE FAMILY PROTEIN"/>
    <property type="match status" value="1"/>
</dbReference>
<evidence type="ECO:0000259" key="2">
    <source>
        <dbReference type="Pfam" id="PF19051"/>
    </source>
</evidence>
<name>A0A1M6FYF3_9FLAO</name>
<dbReference type="SUPFAM" id="SSF55347">
    <property type="entry name" value="Glyceraldehyde-3-phosphate dehydrogenase-like, C-terminal domain"/>
    <property type="match status" value="1"/>
</dbReference>
<dbReference type="PANTHER" id="PTHR43818">
    <property type="entry name" value="BCDNA.GH03377"/>
    <property type="match status" value="1"/>
</dbReference>
<gene>
    <name evidence="3" type="ORF">SAMN04488513_102603</name>
</gene>
<dbReference type="Pfam" id="PF01408">
    <property type="entry name" value="GFO_IDH_MocA"/>
    <property type="match status" value="1"/>
</dbReference>
<evidence type="ECO:0000259" key="1">
    <source>
        <dbReference type="Pfam" id="PF01408"/>
    </source>
</evidence>
<dbReference type="SUPFAM" id="SSF51735">
    <property type="entry name" value="NAD(P)-binding Rossmann-fold domains"/>
    <property type="match status" value="1"/>
</dbReference>
<dbReference type="STRING" id="192903.SAMN04488513_102603"/>
<dbReference type="InterPro" id="IPR050463">
    <property type="entry name" value="Gfo/Idh/MocA_oxidrdct_glycsds"/>
</dbReference>
<proteinExistence type="predicted"/>
<accession>A0A1M6FYF3</accession>
<keyword evidence="4" id="KW-1185">Reference proteome</keyword>
<dbReference type="InterPro" id="IPR036291">
    <property type="entry name" value="NAD(P)-bd_dom_sf"/>
</dbReference>
<protein>
    <submittedName>
        <fullName evidence="3">Predicted dehydrogenase</fullName>
    </submittedName>
</protein>
<dbReference type="Gene3D" id="3.40.50.720">
    <property type="entry name" value="NAD(P)-binding Rossmann-like Domain"/>
    <property type="match status" value="1"/>
</dbReference>
<reference evidence="4" key="1">
    <citation type="submission" date="2016-11" db="EMBL/GenBank/DDBJ databases">
        <authorList>
            <person name="Varghese N."/>
            <person name="Submissions S."/>
        </authorList>
    </citation>
    <scope>NUCLEOTIDE SEQUENCE [LARGE SCALE GENOMIC DNA]</scope>
    <source>
        <strain evidence="4">DSM 19858</strain>
    </source>
</reference>
<evidence type="ECO:0000313" key="3">
    <source>
        <dbReference type="EMBL" id="SHJ02775.1"/>
    </source>
</evidence>